<protein>
    <recommendedName>
        <fullName evidence="5">Homoserine dehydrogenase</fullName>
        <ecNumber evidence="4">1.1.1.3</ecNumber>
    </recommendedName>
</protein>
<evidence type="ECO:0000256" key="3">
    <source>
        <dbReference type="ARBA" id="ARBA00006753"/>
    </source>
</evidence>
<keyword evidence="10" id="KW-0486">Methionine biosynthesis</keyword>
<dbReference type="FunFam" id="3.30.360.10:FF:000005">
    <property type="entry name" value="Homoserine dehydrogenase"/>
    <property type="match status" value="1"/>
</dbReference>
<dbReference type="InterPro" id="IPR045865">
    <property type="entry name" value="ACT-like_dom_sf"/>
</dbReference>
<dbReference type="Gene3D" id="3.30.360.10">
    <property type="entry name" value="Dihydrodipicolinate Reductase, domain 2"/>
    <property type="match status" value="1"/>
</dbReference>
<evidence type="ECO:0000313" key="12">
    <source>
        <dbReference type="EMBL" id="CAB4562300.1"/>
    </source>
</evidence>
<dbReference type="AlphaFoldDB" id="A0A6J6DE36"/>
<dbReference type="InterPro" id="IPR002912">
    <property type="entry name" value="ACT_dom"/>
</dbReference>
<organism evidence="12">
    <name type="scientific">freshwater metagenome</name>
    <dbReference type="NCBI Taxonomy" id="449393"/>
    <lineage>
        <taxon>unclassified sequences</taxon>
        <taxon>metagenomes</taxon>
        <taxon>ecological metagenomes</taxon>
    </lineage>
</organism>
<dbReference type="Gene3D" id="3.30.70.260">
    <property type="match status" value="1"/>
</dbReference>
<dbReference type="PROSITE" id="PS51671">
    <property type="entry name" value="ACT"/>
    <property type="match status" value="1"/>
</dbReference>
<evidence type="ECO:0000256" key="10">
    <source>
        <dbReference type="ARBA" id="ARBA00023167"/>
    </source>
</evidence>
<dbReference type="NCBIfam" id="NF004976">
    <property type="entry name" value="PRK06349.1"/>
    <property type="match status" value="1"/>
</dbReference>
<dbReference type="EMBL" id="CAEZSU010000207">
    <property type="protein sequence ID" value="CAB4562300.1"/>
    <property type="molecule type" value="Genomic_DNA"/>
</dbReference>
<keyword evidence="6" id="KW-0028">Amino-acid biosynthesis</keyword>
<dbReference type="Pfam" id="PF03447">
    <property type="entry name" value="NAD_binding_3"/>
    <property type="match status" value="1"/>
</dbReference>
<dbReference type="InterPro" id="IPR019811">
    <property type="entry name" value="HDH_CS"/>
</dbReference>
<dbReference type="SUPFAM" id="SSF51735">
    <property type="entry name" value="NAD(P)-binding Rossmann-fold domains"/>
    <property type="match status" value="1"/>
</dbReference>
<keyword evidence="7" id="KW-0791">Threonine biosynthesis</keyword>
<feature type="domain" description="ACT" evidence="11">
    <location>
        <begin position="354"/>
        <end position="430"/>
    </location>
</feature>
<evidence type="ECO:0000256" key="1">
    <source>
        <dbReference type="ARBA" id="ARBA00005056"/>
    </source>
</evidence>
<evidence type="ECO:0000256" key="6">
    <source>
        <dbReference type="ARBA" id="ARBA00022605"/>
    </source>
</evidence>
<comment type="pathway">
    <text evidence="2">Amino-acid biosynthesis; L-methionine biosynthesis via de novo pathway; L-homoserine from L-aspartate: step 3/3.</text>
</comment>
<keyword evidence="9" id="KW-0560">Oxidoreductase</keyword>
<dbReference type="CDD" id="cd04881">
    <property type="entry name" value="ACT_HSDH-Hom"/>
    <property type="match status" value="1"/>
</dbReference>
<dbReference type="UniPathway" id="UPA00050">
    <property type="reaction ID" value="UER00063"/>
</dbReference>
<evidence type="ECO:0000256" key="5">
    <source>
        <dbReference type="ARBA" id="ARBA00013376"/>
    </source>
</evidence>
<keyword evidence="8" id="KW-0521">NADP</keyword>
<sequence>MDGSVVRVGVLGCGTVGASLVALVERQNATIRARTGLSLEIARIAVRDLSRIRPISVESSVFTSDAMAVATDPAIDVIVEVMGGISPARELLLAALGAGKPVITANKALLAAHGSELFAAAEAAGVDVLFEAAVAGGIPFIRPLRESLLAEPVLRVMGIMNGTTNYILTRMTEAGADYSEALAEAQALGYAEADPTADVEGHDAAAKIAIVASIAFGAEVTGADVECEGISKITADDIAFAARHGYSVKLLAIAERFSGPNGDELSARVHPCLVPNAHPLAAVRDSFNAVFVQGEAVGDLMFYGRGAGGDPTASAVLGDLVDAAVNLQSGAHASLGTFVPMAFRSGEQLEASWYLSLRVDDRPGVLAAIAGVFGEHGVSIDSMEQHSLSGPDDAANEARIDLIIHPAPQSDVRSTLDALGVLDSVRSIGSTIRVLIEADR</sequence>
<dbReference type="PIRSF" id="PIRSF000098">
    <property type="entry name" value="Homoser_dehydrog"/>
    <property type="match status" value="1"/>
</dbReference>
<accession>A0A6J6DE36</accession>
<dbReference type="UniPathway" id="UPA00051">
    <property type="reaction ID" value="UER00465"/>
</dbReference>
<dbReference type="PANTHER" id="PTHR43331">
    <property type="entry name" value="HOMOSERINE DEHYDROGENASE"/>
    <property type="match status" value="1"/>
</dbReference>
<evidence type="ECO:0000259" key="11">
    <source>
        <dbReference type="PROSITE" id="PS51671"/>
    </source>
</evidence>
<dbReference type="InterPro" id="IPR036291">
    <property type="entry name" value="NAD(P)-bd_dom_sf"/>
</dbReference>
<dbReference type="PANTHER" id="PTHR43331:SF1">
    <property type="entry name" value="HOMOSERINE DEHYDROGENASE"/>
    <property type="match status" value="1"/>
</dbReference>
<evidence type="ECO:0000256" key="4">
    <source>
        <dbReference type="ARBA" id="ARBA00013213"/>
    </source>
</evidence>
<gene>
    <name evidence="12" type="ORF">UFOPK1495_01577</name>
</gene>
<comment type="similarity">
    <text evidence="3">Belongs to the homoserine dehydrogenase family.</text>
</comment>
<proteinExistence type="inferred from homology"/>
<dbReference type="SUPFAM" id="SSF55347">
    <property type="entry name" value="Glyceraldehyde-3-phosphate dehydrogenase-like, C-terminal domain"/>
    <property type="match status" value="1"/>
</dbReference>
<dbReference type="InterPro" id="IPR016204">
    <property type="entry name" value="HDH"/>
</dbReference>
<dbReference type="InterPro" id="IPR001342">
    <property type="entry name" value="HDH_cat"/>
</dbReference>
<dbReference type="Pfam" id="PF00742">
    <property type="entry name" value="Homoserine_dh"/>
    <property type="match status" value="1"/>
</dbReference>
<reference evidence="12" key="1">
    <citation type="submission" date="2020-05" db="EMBL/GenBank/DDBJ databases">
        <authorList>
            <person name="Chiriac C."/>
            <person name="Salcher M."/>
            <person name="Ghai R."/>
            <person name="Kavagutti S V."/>
        </authorList>
    </citation>
    <scope>NUCLEOTIDE SEQUENCE</scope>
</reference>
<evidence type="ECO:0000256" key="8">
    <source>
        <dbReference type="ARBA" id="ARBA00022857"/>
    </source>
</evidence>
<evidence type="ECO:0000256" key="9">
    <source>
        <dbReference type="ARBA" id="ARBA00023002"/>
    </source>
</evidence>
<name>A0A6J6DE36_9ZZZZ</name>
<dbReference type="GO" id="GO:0050661">
    <property type="term" value="F:NADP binding"/>
    <property type="evidence" value="ECO:0007669"/>
    <property type="project" value="InterPro"/>
</dbReference>
<dbReference type="Gene3D" id="3.40.50.720">
    <property type="entry name" value="NAD(P)-binding Rossmann-like Domain"/>
    <property type="match status" value="1"/>
</dbReference>
<comment type="pathway">
    <text evidence="1">Amino-acid biosynthesis; L-threonine biosynthesis; L-threonine from L-aspartate: step 3/5.</text>
</comment>
<dbReference type="GO" id="GO:0004412">
    <property type="term" value="F:homoserine dehydrogenase activity"/>
    <property type="evidence" value="ECO:0007669"/>
    <property type="project" value="UniProtKB-EC"/>
</dbReference>
<dbReference type="SUPFAM" id="SSF55021">
    <property type="entry name" value="ACT-like"/>
    <property type="match status" value="1"/>
</dbReference>
<dbReference type="EC" id="1.1.1.3" evidence="4"/>
<evidence type="ECO:0000256" key="2">
    <source>
        <dbReference type="ARBA" id="ARBA00005062"/>
    </source>
</evidence>
<dbReference type="GO" id="GO:0009086">
    <property type="term" value="P:methionine biosynthetic process"/>
    <property type="evidence" value="ECO:0007669"/>
    <property type="project" value="UniProtKB-KW"/>
</dbReference>
<dbReference type="GO" id="GO:0009088">
    <property type="term" value="P:threonine biosynthetic process"/>
    <property type="evidence" value="ECO:0007669"/>
    <property type="project" value="UniProtKB-UniPathway"/>
</dbReference>
<dbReference type="PROSITE" id="PS01042">
    <property type="entry name" value="HOMOSER_DHGENASE"/>
    <property type="match status" value="1"/>
</dbReference>
<dbReference type="InterPro" id="IPR005106">
    <property type="entry name" value="Asp/hSer_DH_NAD-bd"/>
</dbReference>
<evidence type="ECO:0000256" key="7">
    <source>
        <dbReference type="ARBA" id="ARBA00022697"/>
    </source>
</evidence>
<dbReference type="Pfam" id="PF01842">
    <property type="entry name" value="ACT"/>
    <property type="match status" value="1"/>
</dbReference>